<dbReference type="GO" id="GO:0003677">
    <property type="term" value="F:DNA binding"/>
    <property type="evidence" value="ECO:0007669"/>
    <property type="project" value="UniProtKB-KW"/>
</dbReference>
<protein>
    <submittedName>
        <fullName evidence="4">Helix-turn-helix domain-containing protein</fullName>
    </submittedName>
</protein>
<keyword evidence="5" id="KW-1185">Reference proteome</keyword>
<proteinExistence type="predicted"/>
<dbReference type="SMART" id="SM00530">
    <property type="entry name" value="HTH_XRE"/>
    <property type="match status" value="1"/>
</dbReference>
<feature type="region of interest" description="Disordered" evidence="2">
    <location>
        <begin position="100"/>
        <end position="121"/>
    </location>
</feature>
<name>A0AAE3DNK3_9FIRM</name>
<keyword evidence="1" id="KW-0238">DNA-binding</keyword>
<organism evidence="4 5">
    <name type="scientific">Gallintestinimicrobium propionicum</name>
    <dbReference type="NCBI Taxonomy" id="2981770"/>
    <lineage>
        <taxon>Bacteria</taxon>
        <taxon>Bacillati</taxon>
        <taxon>Bacillota</taxon>
        <taxon>Clostridia</taxon>
        <taxon>Lachnospirales</taxon>
        <taxon>Lachnospiraceae</taxon>
        <taxon>Gallintestinimicrobium</taxon>
    </lineage>
</organism>
<dbReference type="PANTHER" id="PTHR46558">
    <property type="entry name" value="TRACRIPTIONAL REGULATORY PROTEIN-RELATED-RELATED"/>
    <property type="match status" value="1"/>
</dbReference>
<evidence type="ECO:0000256" key="2">
    <source>
        <dbReference type="SAM" id="MobiDB-lite"/>
    </source>
</evidence>
<dbReference type="CDD" id="cd00093">
    <property type="entry name" value="HTH_XRE"/>
    <property type="match status" value="1"/>
</dbReference>
<feature type="compositionally biased region" description="Polar residues" evidence="2">
    <location>
        <begin position="103"/>
        <end position="121"/>
    </location>
</feature>
<evidence type="ECO:0000313" key="5">
    <source>
        <dbReference type="Proteomes" id="UP001199355"/>
    </source>
</evidence>
<evidence type="ECO:0000313" key="4">
    <source>
        <dbReference type="EMBL" id="MCC2168812.1"/>
    </source>
</evidence>
<dbReference type="Gene3D" id="1.10.260.40">
    <property type="entry name" value="lambda repressor-like DNA-binding domains"/>
    <property type="match status" value="1"/>
</dbReference>
<dbReference type="InterPro" id="IPR010982">
    <property type="entry name" value="Lambda_DNA-bd_dom_sf"/>
</dbReference>
<dbReference type="EMBL" id="JAJEQF010000047">
    <property type="protein sequence ID" value="MCC2168812.1"/>
    <property type="molecule type" value="Genomic_DNA"/>
</dbReference>
<dbReference type="PANTHER" id="PTHR46558:SF4">
    <property type="entry name" value="DNA-BIDING PHAGE PROTEIN"/>
    <property type="match status" value="1"/>
</dbReference>
<sequence>MLYFDQNAFGKRLQEARRGKQMTQEELADILHVGKLHISRMERGVAACSLDLLVNISEVLEVNTDKLIKGAEGKKTSESDELLEIADRLTEIARELYRHKGTAENQKSVSETRNSSIWSIP</sequence>
<dbReference type="Pfam" id="PF01381">
    <property type="entry name" value="HTH_3"/>
    <property type="match status" value="1"/>
</dbReference>
<dbReference type="SUPFAM" id="SSF47413">
    <property type="entry name" value="lambda repressor-like DNA-binding domains"/>
    <property type="match status" value="1"/>
</dbReference>
<evidence type="ECO:0000259" key="3">
    <source>
        <dbReference type="PROSITE" id="PS50943"/>
    </source>
</evidence>
<dbReference type="InterPro" id="IPR001387">
    <property type="entry name" value="Cro/C1-type_HTH"/>
</dbReference>
<dbReference type="PROSITE" id="PS50943">
    <property type="entry name" value="HTH_CROC1"/>
    <property type="match status" value="1"/>
</dbReference>
<reference evidence="4 5" key="1">
    <citation type="submission" date="2021-10" db="EMBL/GenBank/DDBJ databases">
        <title>Anaerobic single-cell dispensing facilitates the cultivation of human gut bacteria.</title>
        <authorList>
            <person name="Afrizal A."/>
        </authorList>
    </citation>
    <scope>NUCLEOTIDE SEQUENCE [LARGE SCALE GENOMIC DNA]</scope>
    <source>
        <strain evidence="4 5">CLA-AA-H244</strain>
    </source>
</reference>
<evidence type="ECO:0000256" key="1">
    <source>
        <dbReference type="ARBA" id="ARBA00023125"/>
    </source>
</evidence>
<accession>A0AAE3DNK3</accession>
<feature type="domain" description="HTH cro/C1-type" evidence="3">
    <location>
        <begin position="13"/>
        <end position="67"/>
    </location>
</feature>
<dbReference type="Proteomes" id="UP001199355">
    <property type="component" value="Unassembled WGS sequence"/>
</dbReference>
<dbReference type="AlphaFoldDB" id="A0AAE3DNK3"/>
<gene>
    <name evidence="4" type="ORF">LKD45_14145</name>
</gene>
<dbReference type="RefSeq" id="WP_308728912.1">
    <property type="nucleotide sequence ID" value="NZ_JAJEQF010000047.1"/>
</dbReference>
<comment type="caution">
    <text evidence="4">The sequence shown here is derived from an EMBL/GenBank/DDBJ whole genome shotgun (WGS) entry which is preliminary data.</text>
</comment>